<dbReference type="KEGG" id="nik:F5I99_01840"/>
<dbReference type="UniPathway" id="UPA00665"/>
<feature type="transmembrane region" description="Helical" evidence="9">
    <location>
        <begin position="136"/>
        <end position="161"/>
    </location>
</feature>
<dbReference type="GO" id="GO:0004190">
    <property type="term" value="F:aspartic-type endopeptidase activity"/>
    <property type="evidence" value="ECO:0007669"/>
    <property type="project" value="UniProtKB-UniRule"/>
</dbReference>
<dbReference type="GO" id="GO:0005886">
    <property type="term" value="C:plasma membrane"/>
    <property type="evidence" value="ECO:0007669"/>
    <property type="project" value="UniProtKB-SubCell"/>
</dbReference>
<gene>
    <name evidence="9" type="primary">lspA</name>
    <name evidence="12" type="ORF">F5I99_01840</name>
</gene>
<keyword evidence="3 9" id="KW-0645">Protease</keyword>
<keyword evidence="13" id="KW-1185">Reference proteome</keyword>
<evidence type="ECO:0000256" key="5">
    <source>
        <dbReference type="ARBA" id="ARBA00022750"/>
    </source>
</evidence>
<dbReference type="EMBL" id="CP044222">
    <property type="protein sequence ID" value="QEW05334.1"/>
    <property type="molecule type" value="Genomic_DNA"/>
</dbReference>
<dbReference type="GO" id="GO:0006508">
    <property type="term" value="P:proteolysis"/>
    <property type="evidence" value="ECO:0007669"/>
    <property type="project" value="UniProtKB-KW"/>
</dbReference>
<evidence type="ECO:0000256" key="11">
    <source>
        <dbReference type="RuleBase" id="RU004181"/>
    </source>
</evidence>
<evidence type="ECO:0000313" key="13">
    <source>
        <dbReference type="Proteomes" id="UP000325606"/>
    </source>
</evidence>
<accession>A0A5J6L9N9</accession>
<dbReference type="EC" id="3.4.23.36" evidence="9"/>
<dbReference type="PRINTS" id="PR00781">
    <property type="entry name" value="LIPOSIGPTASE"/>
</dbReference>
<comment type="catalytic activity">
    <reaction evidence="9 10">
        <text>Release of signal peptides from bacterial membrane prolipoproteins. Hydrolyzes -Xaa-Yaa-Zaa-|-(S,diacylglyceryl)Cys-, in which Xaa is hydrophobic (preferably Leu), and Yaa (Ala or Ser) and Zaa (Gly or Ala) have small, neutral side chains.</text>
        <dbReference type="EC" id="3.4.23.36"/>
    </reaction>
</comment>
<dbReference type="RefSeq" id="WP_151053379.1">
    <property type="nucleotide sequence ID" value="NZ_CP044222.1"/>
</dbReference>
<evidence type="ECO:0000256" key="4">
    <source>
        <dbReference type="ARBA" id="ARBA00022692"/>
    </source>
</evidence>
<proteinExistence type="inferred from homology"/>
<feature type="transmembrane region" description="Helical" evidence="9">
    <location>
        <begin position="98"/>
        <end position="116"/>
    </location>
</feature>
<evidence type="ECO:0000256" key="3">
    <source>
        <dbReference type="ARBA" id="ARBA00022670"/>
    </source>
</evidence>
<protein>
    <recommendedName>
        <fullName evidence="9">Lipoprotein signal peptidase</fullName>
        <ecNumber evidence="9">3.4.23.36</ecNumber>
    </recommendedName>
    <alternativeName>
        <fullName evidence="9">Prolipoprotein signal peptidase</fullName>
    </alternativeName>
    <alternativeName>
        <fullName evidence="9">Signal peptidase II</fullName>
        <shortName evidence="9">SPase II</shortName>
    </alternativeName>
</protein>
<dbReference type="PROSITE" id="PS00855">
    <property type="entry name" value="SPASE_II"/>
    <property type="match status" value="1"/>
</dbReference>
<dbReference type="Pfam" id="PF01252">
    <property type="entry name" value="Peptidase_A8"/>
    <property type="match status" value="1"/>
</dbReference>
<evidence type="ECO:0000256" key="2">
    <source>
        <dbReference type="ARBA" id="ARBA00022475"/>
    </source>
</evidence>
<keyword evidence="2 9" id="KW-1003">Cell membrane</keyword>
<keyword evidence="5 9" id="KW-0064">Aspartyl protease</keyword>
<comment type="function">
    <text evidence="9 10">This protein specifically catalyzes the removal of signal peptides from prolipoproteins.</text>
</comment>
<dbReference type="InterPro" id="IPR001872">
    <property type="entry name" value="Peptidase_A8"/>
</dbReference>
<comment type="subcellular location">
    <subcellularLocation>
        <location evidence="9">Cell membrane</location>
        <topology evidence="9">Multi-pass membrane protein</topology>
    </subcellularLocation>
</comment>
<dbReference type="Proteomes" id="UP000325606">
    <property type="component" value="Chromosome"/>
</dbReference>
<evidence type="ECO:0000256" key="10">
    <source>
        <dbReference type="RuleBase" id="RU000594"/>
    </source>
</evidence>
<reference evidence="12 13" key="1">
    <citation type="submission" date="2019-09" db="EMBL/GenBank/DDBJ databases">
        <title>Nitrincola iocasae sp. nov., a bacterium isolated from the sediment collected at a cold seep field in South China Sea.</title>
        <authorList>
            <person name="Zhang H."/>
            <person name="Wang H."/>
            <person name="Li C."/>
        </authorList>
    </citation>
    <scope>NUCLEOTIDE SEQUENCE [LARGE SCALE GENOMIC DNA]</scope>
    <source>
        <strain evidence="12 13">KXZD1103</strain>
    </source>
</reference>
<organism evidence="12 13">
    <name type="scientific">Nitrincola iocasae</name>
    <dbReference type="NCBI Taxonomy" id="2614693"/>
    <lineage>
        <taxon>Bacteria</taxon>
        <taxon>Pseudomonadati</taxon>
        <taxon>Pseudomonadota</taxon>
        <taxon>Gammaproteobacteria</taxon>
        <taxon>Oceanospirillales</taxon>
        <taxon>Oceanospirillaceae</taxon>
        <taxon>Nitrincola</taxon>
    </lineage>
</organism>
<evidence type="ECO:0000256" key="9">
    <source>
        <dbReference type="HAMAP-Rule" id="MF_00161"/>
    </source>
</evidence>
<feature type="transmembrane region" description="Helical" evidence="9">
    <location>
        <begin position="73"/>
        <end position="91"/>
    </location>
</feature>
<dbReference type="NCBIfam" id="TIGR00077">
    <property type="entry name" value="lspA"/>
    <property type="match status" value="1"/>
</dbReference>
<comment type="pathway">
    <text evidence="9">Protein modification; lipoprotein biosynthesis (signal peptide cleavage).</text>
</comment>
<dbReference type="HAMAP" id="MF_00161">
    <property type="entry name" value="LspA"/>
    <property type="match status" value="1"/>
</dbReference>
<dbReference type="AlphaFoldDB" id="A0A5J6L9N9"/>
<keyword evidence="4 9" id="KW-0812">Transmembrane</keyword>
<keyword evidence="7 9" id="KW-1133">Transmembrane helix</keyword>
<dbReference type="PANTHER" id="PTHR33695">
    <property type="entry name" value="LIPOPROTEIN SIGNAL PEPTIDASE"/>
    <property type="match status" value="1"/>
</dbReference>
<keyword evidence="12" id="KW-0449">Lipoprotein</keyword>
<feature type="active site" evidence="9">
    <location>
        <position position="144"/>
    </location>
</feature>
<dbReference type="PANTHER" id="PTHR33695:SF1">
    <property type="entry name" value="LIPOPROTEIN SIGNAL PEPTIDASE"/>
    <property type="match status" value="1"/>
</dbReference>
<feature type="active site" evidence="9">
    <location>
        <position position="126"/>
    </location>
</feature>
<name>A0A5J6L9N9_9GAMM</name>
<evidence type="ECO:0000256" key="7">
    <source>
        <dbReference type="ARBA" id="ARBA00022989"/>
    </source>
</evidence>
<sequence length="170" mass="18919">MPDSQTHTPSSAWRWLGLTLLVVVLDLGSKWLATEMLVYASPVPLLPFFDLTLLHNPGAAFSFLAGAGGWQRWFFVGISLLVCILLVVWLMRTPPQQWWMRLALALILGGALGNLYDRILHGYVVDFISLHYGGWYYPAFNLADSAITVGAAILIIDMLFISGRADKPTR</sequence>
<comment type="similarity">
    <text evidence="1 9 11">Belongs to the peptidase A8 family.</text>
</comment>
<feature type="transmembrane region" description="Helical" evidence="9">
    <location>
        <begin position="12"/>
        <end position="33"/>
    </location>
</feature>
<evidence type="ECO:0000256" key="1">
    <source>
        <dbReference type="ARBA" id="ARBA00006139"/>
    </source>
</evidence>
<evidence type="ECO:0000256" key="6">
    <source>
        <dbReference type="ARBA" id="ARBA00022801"/>
    </source>
</evidence>
<keyword evidence="6 9" id="KW-0378">Hydrolase</keyword>
<evidence type="ECO:0000256" key="8">
    <source>
        <dbReference type="ARBA" id="ARBA00023136"/>
    </source>
</evidence>
<keyword evidence="8 9" id="KW-0472">Membrane</keyword>
<evidence type="ECO:0000313" key="12">
    <source>
        <dbReference type="EMBL" id="QEW05334.1"/>
    </source>
</evidence>